<accession>A0ABS8ULZ9</accession>
<comment type="caution">
    <text evidence="1">The sequence shown here is derived from an EMBL/GenBank/DDBJ whole genome shotgun (WGS) entry which is preliminary data.</text>
</comment>
<reference evidence="1 2" key="1">
    <citation type="journal article" date="2021" name="BMC Genomics">
        <title>Datura genome reveals duplications of psychoactive alkaloid biosynthetic genes and high mutation rate following tissue culture.</title>
        <authorList>
            <person name="Rajewski A."/>
            <person name="Carter-House D."/>
            <person name="Stajich J."/>
            <person name="Litt A."/>
        </authorList>
    </citation>
    <scope>NUCLEOTIDE SEQUENCE [LARGE SCALE GENOMIC DNA]</scope>
    <source>
        <strain evidence="1">AR-01</strain>
    </source>
</reference>
<organism evidence="1 2">
    <name type="scientific">Datura stramonium</name>
    <name type="common">Jimsonweed</name>
    <name type="synonym">Common thornapple</name>
    <dbReference type="NCBI Taxonomy" id="4076"/>
    <lineage>
        <taxon>Eukaryota</taxon>
        <taxon>Viridiplantae</taxon>
        <taxon>Streptophyta</taxon>
        <taxon>Embryophyta</taxon>
        <taxon>Tracheophyta</taxon>
        <taxon>Spermatophyta</taxon>
        <taxon>Magnoliopsida</taxon>
        <taxon>eudicotyledons</taxon>
        <taxon>Gunneridae</taxon>
        <taxon>Pentapetalae</taxon>
        <taxon>asterids</taxon>
        <taxon>lamiids</taxon>
        <taxon>Solanales</taxon>
        <taxon>Solanaceae</taxon>
        <taxon>Solanoideae</taxon>
        <taxon>Datureae</taxon>
        <taxon>Datura</taxon>
    </lineage>
</organism>
<keyword evidence="2" id="KW-1185">Reference proteome</keyword>
<sequence>MDVFSLFKHLSLESHQWFAGIHPRATDWLRLVSGEVHGSSAFGIGGSLDAIPRAAGCICSSLQWISAVSQRFTGVLRWSADFHLNFFLVAQFLSPFLQVRYLQHPKEKWHKIQLKDLKTKLKFILKSLMSW</sequence>
<name>A0ABS8ULZ9_DATST</name>
<gene>
    <name evidence="1" type="ORF">HAX54_017313</name>
</gene>
<evidence type="ECO:0000313" key="2">
    <source>
        <dbReference type="Proteomes" id="UP000823775"/>
    </source>
</evidence>
<evidence type="ECO:0000313" key="1">
    <source>
        <dbReference type="EMBL" id="MCD9559388.1"/>
    </source>
</evidence>
<dbReference type="EMBL" id="JACEIK010002144">
    <property type="protein sequence ID" value="MCD9559388.1"/>
    <property type="molecule type" value="Genomic_DNA"/>
</dbReference>
<protein>
    <submittedName>
        <fullName evidence="1">Uncharacterized protein</fullName>
    </submittedName>
</protein>
<dbReference type="Proteomes" id="UP000823775">
    <property type="component" value="Unassembled WGS sequence"/>
</dbReference>
<proteinExistence type="predicted"/>